<evidence type="ECO:0000313" key="2">
    <source>
        <dbReference type="Proteomes" id="UP000063434"/>
    </source>
</evidence>
<dbReference type="PATRIC" id="fig|294.195.peg.4370"/>
<evidence type="ECO:0000313" key="1">
    <source>
        <dbReference type="EMBL" id="KWV72391.1"/>
    </source>
</evidence>
<reference evidence="1 2" key="1">
    <citation type="submission" date="2015-05" db="EMBL/GenBank/DDBJ databases">
        <title>A genomic and transcriptomic approach to investigate the blue pigment phenotype in Pseudomonas fluorescens.</title>
        <authorList>
            <person name="Andreani N.A."/>
            <person name="Cardazzo B."/>
        </authorList>
    </citation>
    <scope>NUCLEOTIDE SEQUENCE [LARGE SCALE GENOMIC DNA]</scope>
    <source>
        <strain evidence="1 2">Ps_40</strain>
    </source>
</reference>
<proteinExistence type="predicted"/>
<dbReference type="RefSeq" id="WP_060766129.1">
    <property type="nucleotide sequence ID" value="NZ_LCYC01000054.1"/>
</dbReference>
<comment type="caution">
    <text evidence="1">The sequence shown here is derived from an EMBL/GenBank/DDBJ whole genome shotgun (WGS) entry which is preliminary data.</text>
</comment>
<gene>
    <name evidence="1" type="ORF">PFL603g_04084</name>
</gene>
<accession>A0A109KNB7</accession>
<organism evidence="1 2">
    <name type="scientific">Pseudomonas fluorescens</name>
    <dbReference type="NCBI Taxonomy" id="294"/>
    <lineage>
        <taxon>Bacteria</taxon>
        <taxon>Pseudomonadati</taxon>
        <taxon>Pseudomonadota</taxon>
        <taxon>Gammaproteobacteria</taxon>
        <taxon>Pseudomonadales</taxon>
        <taxon>Pseudomonadaceae</taxon>
        <taxon>Pseudomonas</taxon>
    </lineage>
</organism>
<protein>
    <submittedName>
        <fullName evidence="1">Uncharacterized protein</fullName>
    </submittedName>
</protein>
<sequence>MSEHICARFPTPNFDRLLETFPLKGAKVFKTGSSSTIFEMGDSLLRLTLQGSGHNFLAQESAAGNPNVVRVLHNYGAVALSDTYESGPEVEFYWLAQVECLVDIEVGSEPVLEAWLARFDEEGQPGSRDLPVVAQQCRELARAHRQYAGLMETLALAAEFRGIESMDLRLSNCMRRPLTGELVWTDPLDDCFYEPDTNVEISLDVLFALLK</sequence>
<dbReference type="AlphaFoldDB" id="A0A109KNB7"/>
<dbReference type="Proteomes" id="UP000063434">
    <property type="component" value="Unassembled WGS sequence"/>
</dbReference>
<name>A0A109KNB7_PSEFL</name>
<dbReference type="EMBL" id="LCYC01000054">
    <property type="protein sequence ID" value="KWV72391.1"/>
    <property type="molecule type" value="Genomic_DNA"/>
</dbReference>